<dbReference type="AlphaFoldDB" id="A0A2C5Z1N2"/>
<name>A0A2C5Z1N2_9HYPO</name>
<dbReference type="EMBL" id="NJES01000334">
    <property type="protein sequence ID" value="PHH73562.1"/>
    <property type="molecule type" value="Genomic_DNA"/>
</dbReference>
<reference evidence="3 4" key="1">
    <citation type="submission" date="2017-06" db="EMBL/GenBank/DDBJ databases">
        <title>Ant-infecting Ophiocordyceps genomes reveal a high diversity of potential behavioral manipulation genes and a possible major role for enterotoxins.</title>
        <authorList>
            <person name="De Bekker C."/>
            <person name="Evans H.C."/>
            <person name="Brachmann A."/>
            <person name="Hughes D.P."/>
        </authorList>
    </citation>
    <scope>NUCLEOTIDE SEQUENCE [LARGE SCALE GENOMIC DNA]</scope>
    <source>
        <strain evidence="3 4">Map16</strain>
    </source>
</reference>
<dbReference type="InterPro" id="IPR036514">
    <property type="entry name" value="SGNH_hydro_sf"/>
</dbReference>
<proteinExistence type="predicted"/>
<evidence type="ECO:0000256" key="2">
    <source>
        <dbReference type="SAM" id="SignalP"/>
    </source>
</evidence>
<feature type="signal peptide" evidence="2">
    <location>
        <begin position="1"/>
        <end position="18"/>
    </location>
</feature>
<dbReference type="Proteomes" id="UP000226431">
    <property type="component" value="Unassembled WGS sequence"/>
</dbReference>
<feature type="region of interest" description="Disordered" evidence="1">
    <location>
        <begin position="38"/>
        <end position="62"/>
    </location>
</feature>
<dbReference type="Gene3D" id="3.40.50.1110">
    <property type="entry name" value="SGNH hydrolase"/>
    <property type="match status" value="1"/>
</dbReference>
<evidence type="ECO:0000313" key="4">
    <source>
        <dbReference type="Proteomes" id="UP000226431"/>
    </source>
</evidence>
<keyword evidence="4" id="KW-1185">Reference proteome</keyword>
<protein>
    <recommendedName>
        <fullName evidence="5">SGNH hydrolase-type esterase domain-containing protein</fullName>
    </recommendedName>
</protein>
<evidence type="ECO:0008006" key="5">
    <source>
        <dbReference type="Google" id="ProtNLM"/>
    </source>
</evidence>
<evidence type="ECO:0000313" key="3">
    <source>
        <dbReference type="EMBL" id="PHH73562.1"/>
    </source>
</evidence>
<gene>
    <name evidence="3" type="ORF">CDD80_3726</name>
</gene>
<comment type="caution">
    <text evidence="3">The sequence shown here is derived from an EMBL/GenBank/DDBJ whole genome shotgun (WGS) entry which is preliminary data.</text>
</comment>
<dbReference type="STRING" id="2004952.A0A2C5Z1N2"/>
<organism evidence="3 4">
    <name type="scientific">Ophiocordyceps camponoti-rufipedis</name>
    <dbReference type="NCBI Taxonomy" id="2004952"/>
    <lineage>
        <taxon>Eukaryota</taxon>
        <taxon>Fungi</taxon>
        <taxon>Dikarya</taxon>
        <taxon>Ascomycota</taxon>
        <taxon>Pezizomycotina</taxon>
        <taxon>Sordariomycetes</taxon>
        <taxon>Hypocreomycetidae</taxon>
        <taxon>Hypocreales</taxon>
        <taxon>Ophiocordycipitaceae</taxon>
        <taxon>Ophiocordyceps</taxon>
    </lineage>
</organism>
<dbReference type="OrthoDB" id="2119228at2759"/>
<sequence>MRASLPASVCCLLGLAAAAATVKPDIAIQARRLVVRADNSSNPVLNPRPTLPTPSNRLANRPGPQLRILCAGDSITAGSFSDLDGGDGNGYRLRLRDDLSGESSMCDADTGASQLTANCLSR</sequence>
<evidence type="ECO:0000256" key="1">
    <source>
        <dbReference type="SAM" id="MobiDB-lite"/>
    </source>
</evidence>
<keyword evidence="2" id="KW-0732">Signal</keyword>
<accession>A0A2C5Z1N2</accession>
<feature type="chain" id="PRO_5012925703" description="SGNH hydrolase-type esterase domain-containing protein" evidence="2">
    <location>
        <begin position="19"/>
        <end position="122"/>
    </location>
</feature>